<feature type="transmembrane region" description="Helical" evidence="1">
    <location>
        <begin position="77"/>
        <end position="99"/>
    </location>
</feature>
<evidence type="ECO:0000313" key="3">
    <source>
        <dbReference type="EMBL" id="MFD1695549.1"/>
    </source>
</evidence>
<gene>
    <name evidence="3" type="ORF">ACFSC7_08465</name>
</gene>
<feature type="chain" id="PRO_5045222075" evidence="2">
    <location>
        <begin position="19"/>
        <end position="109"/>
    </location>
</feature>
<keyword evidence="2" id="KW-0732">Signal</keyword>
<reference evidence="4" key="1">
    <citation type="journal article" date="2019" name="Int. J. Syst. Evol. Microbiol.">
        <title>The Global Catalogue of Microorganisms (GCM) 10K type strain sequencing project: providing services to taxonomists for standard genome sequencing and annotation.</title>
        <authorList>
            <consortium name="The Broad Institute Genomics Platform"/>
            <consortium name="The Broad Institute Genome Sequencing Center for Infectious Disease"/>
            <person name="Wu L."/>
            <person name="Ma J."/>
        </authorList>
    </citation>
    <scope>NUCLEOTIDE SEQUENCE [LARGE SCALE GENOMIC DNA]</scope>
    <source>
        <strain evidence="4">JCM 3369</strain>
    </source>
</reference>
<feature type="signal peptide" evidence="2">
    <location>
        <begin position="1"/>
        <end position="18"/>
    </location>
</feature>
<proteinExistence type="predicted"/>
<keyword evidence="1" id="KW-0812">Transmembrane</keyword>
<dbReference type="EMBL" id="JBHUFA010000001">
    <property type="protein sequence ID" value="MFD1695549.1"/>
    <property type="molecule type" value="Genomic_DNA"/>
</dbReference>
<accession>A0ABW4JV49</accession>
<evidence type="ECO:0000256" key="2">
    <source>
        <dbReference type="SAM" id="SignalP"/>
    </source>
</evidence>
<keyword evidence="4" id="KW-1185">Reference proteome</keyword>
<keyword evidence="1" id="KW-1133">Transmembrane helix</keyword>
<sequence length="109" mass="11351">MFGLVRFLARLSGCAAVAAALVTAVVDGSKMIARSDMVFTTFGEFWLMVGGQPFTRVASIDGAAPLDGPAMSSSLDLLALAPLSLVFALAGALLLWAGWPRASRTLSYV</sequence>
<dbReference type="Proteomes" id="UP001597327">
    <property type="component" value="Unassembled WGS sequence"/>
</dbReference>
<name>A0ABW4JV49_9HYPH</name>
<keyword evidence="1" id="KW-0472">Membrane</keyword>
<evidence type="ECO:0000313" key="4">
    <source>
        <dbReference type="Proteomes" id="UP001597327"/>
    </source>
</evidence>
<evidence type="ECO:0000256" key="1">
    <source>
        <dbReference type="SAM" id="Phobius"/>
    </source>
</evidence>
<dbReference type="RefSeq" id="WP_149890722.1">
    <property type="nucleotide sequence ID" value="NZ_JBHUFA010000001.1"/>
</dbReference>
<protein>
    <submittedName>
        <fullName evidence="3">Uncharacterized protein</fullName>
    </submittedName>
</protein>
<comment type="caution">
    <text evidence="3">The sequence shown here is derived from an EMBL/GenBank/DDBJ whole genome shotgun (WGS) entry which is preliminary data.</text>
</comment>
<organism evidence="3 4">
    <name type="scientific">Roseibium aestuarii</name>
    <dbReference type="NCBI Taxonomy" id="2600299"/>
    <lineage>
        <taxon>Bacteria</taxon>
        <taxon>Pseudomonadati</taxon>
        <taxon>Pseudomonadota</taxon>
        <taxon>Alphaproteobacteria</taxon>
        <taxon>Hyphomicrobiales</taxon>
        <taxon>Stappiaceae</taxon>
        <taxon>Roseibium</taxon>
    </lineage>
</organism>